<protein>
    <submittedName>
        <fullName evidence="5">Dihydrodipicolinate synthase/N-acetylneuraminate lyase</fullName>
    </submittedName>
</protein>
<evidence type="ECO:0000256" key="4">
    <source>
        <dbReference type="PIRSR" id="PIRSR001365-1"/>
    </source>
</evidence>
<gene>
    <name evidence="5" type="ORF">SAMN02745172_00643</name>
</gene>
<dbReference type="Proteomes" id="UP000186406">
    <property type="component" value="Unassembled WGS sequence"/>
</dbReference>
<dbReference type="SMART" id="SM01130">
    <property type="entry name" value="DHDPS"/>
    <property type="match status" value="1"/>
</dbReference>
<keyword evidence="2 3" id="KW-0456">Lyase</keyword>
<dbReference type="PIRSF" id="PIRSF001365">
    <property type="entry name" value="DHDPS"/>
    <property type="match status" value="1"/>
</dbReference>
<dbReference type="Pfam" id="PF00701">
    <property type="entry name" value="DHDPS"/>
    <property type="match status" value="1"/>
</dbReference>
<name>A0A1M7Z8H1_9HYPH</name>
<dbReference type="InterPro" id="IPR013785">
    <property type="entry name" value="Aldolase_TIM"/>
</dbReference>
<evidence type="ECO:0000256" key="3">
    <source>
        <dbReference type="PIRNR" id="PIRNR001365"/>
    </source>
</evidence>
<dbReference type="EMBL" id="FRXO01000001">
    <property type="protein sequence ID" value="SHO61165.1"/>
    <property type="molecule type" value="Genomic_DNA"/>
</dbReference>
<comment type="similarity">
    <text evidence="1 3">Belongs to the DapA family.</text>
</comment>
<dbReference type="AlphaFoldDB" id="A0A1M7Z8H1"/>
<dbReference type="Gene3D" id="3.20.20.70">
    <property type="entry name" value="Aldolase class I"/>
    <property type="match status" value="1"/>
</dbReference>
<dbReference type="InterPro" id="IPR002220">
    <property type="entry name" value="DapA-like"/>
</dbReference>
<dbReference type="OrthoDB" id="9782828at2"/>
<dbReference type="GO" id="GO:0008840">
    <property type="term" value="F:4-hydroxy-tetrahydrodipicolinate synthase activity"/>
    <property type="evidence" value="ECO:0007669"/>
    <property type="project" value="TreeGrafter"/>
</dbReference>
<feature type="active site" description="Proton donor/acceptor" evidence="4">
    <location>
        <position position="148"/>
    </location>
</feature>
<evidence type="ECO:0000256" key="1">
    <source>
        <dbReference type="ARBA" id="ARBA00007592"/>
    </source>
</evidence>
<organism evidence="5 6">
    <name type="scientific">Pseudoxanthobacter soli DSM 19599</name>
    <dbReference type="NCBI Taxonomy" id="1123029"/>
    <lineage>
        <taxon>Bacteria</taxon>
        <taxon>Pseudomonadati</taxon>
        <taxon>Pseudomonadota</taxon>
        <taxon>Alphaproteobacteria</taxon>
        <taxon>Hyphomicrobiales</taxon>
        <taxon>Segnochrobactraceae</taxon>
        <taxon>Pseudoxanthobacter</taxon>
    </lineage>
</organism>
<sequence length="320" mass="35728">MQTEILRKKLEGCYVTVPTPFRDEDGFPVDEAVLRTYVRFLLDGGLTAETAVFLAGGAAGDFSTMTFDERVRVAQVVIDEVGGRVPVAMGAQTTSTLELVRLARAAQEIGADFIQVSCPFYFSHTEADFEEFVRAAAAAAPEIGIIIYNTFWNTTNISFRMVERLAEIPNVVGLKWATPRTDAMEFESVAAHFSRRFTIIDNNLFFAFSAMPALGARAFEVHLCNFWPEWGLKLVREIGAANYAEVARMLVDEAMPFYKLWVEIERDFTSGDGYLDKLCMELVGLPSSRCRPPTRDVRERYRAATLAMLRGIGTPNLVAE</sequence>
<reference evidence="5 6" key="1">
    <citation type="submission" date="2016-12" db="EMBL/GenBank/DDBJ databases">
        <authorList>
            <person name="Song W.-J."/>
            <person name="Kurnit D.M."/>
        </authorList>
    </citation>
    <scope>NUCLEOTIDE SEQUENCE [LARGE SCALE GENOMIC DNA]</scope>
    <source>
        <strain evidence="5 6">DSM 19599</strain>
    </source>
</reference>
<dbReference type="CDD" id="cd00408">
    <property type="entry name" value="DHDPS-like"/>
    <property type="match status" value="1"/>
</dbReference>
<keyword evidence="6" id="KW-1185">Reference proteome</keyword>
<dbReference type="PANTHER" id="PTHR12128">
    <property type="entry name" value="DIHYDRODIPICOLINATE SYNTHASE"/>
    <property type="match status" value="1"/>
</dbReference>
<evidence type="ECO:0000313" key="6">
    <source>
        <dbReference type="Proteomes" id="UP000186406"/>
    </source>
</evidence>
<dbReference type="RefSeq" id="WP_073626029.1">
    <property type="nucleotide sequence ID" value="NZ_FRXO01000001.1"/>
</dbReference>
<evidence type="ECO:0000313" key="5">
    <source>
        <dbReference type="EMBL" id="SHO61165.1"/>
    </source>
</evidence>
<dbReference type="SUPFAM" id="SSF51569">
    <property type="entry name" value="Aldolase"/>
    <property type="match status" value="1"/>
</dbReference>
<evidence type="ECO:0000256" key="2">
    <source>
        <dbReference type="ARBA" id="ARBA00023239"/>
    </source>
</evidence>
<accession>A0A1M7Z8H1</accession>
<dbReference type="STRING" id="1123029.SAMN02745172_00643"/>
<feature type="active site" description="Schiff-base intermediate with substrate" evidence="4">
    <location>
        <position position="175"/>
    </location>
</feature>
<dbReference type="PANTHER" id="PTHR12128:SF66">
    <property type="entry name" value="4-HYDROXY-2-OXOGLUTARATE ALDOLASE, MITOCHONDRIAL"/>
    <property type="match status" value="1"/>
</dbReference>
<proteinExistence type="inferred from homology"/>